<keyword evidence="7" id="KW-0653">Protein transport</keyword>
<evidence type="ECO:0000256" key="2">
    <source>
        <dbReference type="ARBA" id="ARBA00005811"/>
    </source>
</evidence>
<sequence>MRKKRESITPDLTPLIDVVFILLIFFIVSSVFKKEELALVLDLPSSQAQALEIKEKEIFIELSRDKLALFGEEVSLEDFDRQLSKIDNKKRTIIVRIDKNVEYQRVVKILDNLQKYDLNNLSLVTKKD</sequence>
<comment type="caution">
    <text evidence="9">The sequence shown here is derived from an EMBL/GenBank/DDBJ whole genome shotgun (WGS) entry which is preliminary data.</text>
</comment>
<dbReference type="PANTHER" id="PTHR30558">
    <property type="entry name" value="EXBD MEMBRANE COMPONENT OF PMF-DRIVEN MACROMOLECULE IMPORT SYSTEM"/>
    <property type="match status" value="1"/>
</dbReference>
<dbReference type="OrthoDB" id="5348190at2"/>
<dbReference type="Gene3D" id="3.30.420.270">
    <property type="match status" value="1"/>
</dbReference>
<feature type="transmembrane region" description="Helical" evidence="8">
    <location>
        <begin position="12"/>
        <end position="32"/>
    </location>
</feature>
<dbReference type="RefSeq" id="WP_138151934.1">
    <property type="nucleotide sequence ID" value="NZ_VANU01000002.1"/>
</dbReference>
<name>A0A5R8Y336_9BACT</name>
<dbReference type="Pfam" id="PF02472">
    <property type="entry name" value="ExbD"/>
    <property type="match status" value="1"/>
</dbReference>
<evidence type="ECO:0000256" key="3">
    <source>
        <dbReference type="ARBA" id="ARBA00022475"/>
    </source>
</evidence>
<evidence type="ECO:0000256" key="8">
    <source>
        <dbReference type="SAM" id="Phobius"/>
    </source>
</evidence>
<keyword evidence="5 8" id="KW-1133">Transmembrane helix</keyword>
<protein>
    <submittedName>
        <fullName evidence="9">Biopolymer transporter ExbD</fullName>
    </submittedName>
</protein>
<keyword evidence="10" id="KW-1185">Reference proteome</keyword>
<evidence type="ECO:0000313" key="10">
    <source>
        <dbReference type="Proteomes" id="UP000308901"/>
    </source>
</evidence>
<keyword evidence="3" id="KW-1003">Cell membrane</keyword>
<dbReference type="EMBL" id="VANU01000002">
    <property type="protein sequence ID" value="TLP39351.1"/>
    <property type="molecule type" value="Genomic_DNA"/>
</dbReference>
<dbReference type="InterPro" id="IPR003400">
    <property type="entry name" value="ExbD"/>
</dbReference>
<dbReference type="GO" id="GO:0005886">
    <property type="term" value="C:plasma membrane"/>
    <property type="evidence" value="ECO:0007669"/>
    <property type="project" value="UniProtKB-SubCell"/>
</dbReference>
<dbReference type="AlphaFoldDB" id="A0A5R8Y336"/>
<evidence type="ECO:0000313" key="9">
    <source>
        <dbReference type="EMBL" id="TLP39351.1"/>
    </source>
</evidence>
<evidence type="ECO:0000256" key="7">
    <source>
        <dbReference type="RuleBase" id="RU003879"/>
    </source>
</evidence>
<dbReference type="GO" id="GO:0022857">
    <property type="term" value="F:transmembrane transporter activity"/>
    <property type="evidence" value="ECO:0007669"/>
    <property type="project" value="InterPro"/>
</dbReference>
<keyword evidence="7" id="KW-0813">Transport</keyword>
<keyword evidence="6 8" id="KW-0472">Membrane</keyword>
<accession>A0A5R8Y336</accession>
<reference evidence="9 10" key="1">
    <citation type="submission" date="2019-05" db="EMBL/GenBank/DDBJ databases">
        <title>Arcobacter sp. nov., isolated from sea sediment.</title>
        <authorList>
            <person name="Kim W."/>
        </authorList>
    </citation>
    <scope>NUCLEOTIDE SEQUENCE [LARGE SCALE GENOMIC DNA]</scope>
    <source>
        <strain evidence="9 10">CAU 1517</strain>
    </source>
</reference>
<evidence type="ECO:0000256" key="4">
    <source>
        <dbReference type="ARBA" id="ARBA00022692"/>
    </source>
</evidence>
<evidence type="ECO:0000256" key="6">
    <source>
        <dbReference type="ARBA" id="ARBA00023136"/>
    </source>
</evidence>
<comment type="similarity">
    <text evidence="2 7">Belongs to the ExbD/TolR family.</text>
</comment>
<evidence type="ECO:0000256" key="1">
    <source>
        <dbReference type="ARBA" id="ARBA00004162"/>
    </source>
</evidence>
<comment type="subcellular location">
    <subcellularLocation>
        <location evidence="1">Cell membrane</location>
        <topology evidence="1">Single-pass membrane protein</topology>
    </subcellularLocation>
    <subcellularLocation>
        <location evidence="7">Cell membrane</location>
        <topology evidence="7">Single-pass type II membrane protein</topology>
    </subcellularLocation>
</comment>
<dbReference type="GO" id="GO:0015031">
    <property type="term" value="P:protein transport"/>
    <property type="evidence" value="ECO:0007669"/>
    <property type="project" value="UniProtKB-KW"/>
</dbReference>
<gene>
    <name evidence="9" type="ORF">FDK22_05630</name>
</gene>
<keyword evidence="4 7" id="KW-0812">Transmembrane</keyword>
<dbReference type="Proteomes" id="UP000308901">
    <property type="component" value="Unassembled WGS sequence"/>
</dbReference>
<proteinExistence type="inferred from homology"/>
<organism evidence="9 10">
    <name type="scientific">Arcobacter arenosus</name>
    <dbReference type="NCBI Taxonomy" id="2576037"/>
    <lineage>
        <taxon>Bacteria</taxon>
        <taxon>Pseudomonadati</taxon>
        <taxon>Campylobacterota</taxon>
        <taxon>Epsilonproteobacteria</taxon>
        <taxon>Campylobacterales</taxon>
        <taxon>Arcobacteraceae</taxon>
        <taxon>Arcobacter</taxon>
    </lineage>
</organism>
<dbReference type="PANTHER" id="PTHR30558:SF3">
    <property type="entry name" value="BIOPOLYMER TRANSPORT PROTEIN EXBD-RELATED"/>
    <property type="match status" value="1"/>
</dbReference>
<evidence type="ECO:0000256" key="5">
    <source>
        <dbReference type="ARBA" id="ARBA00022989"/>
    </source>
</evidence>